<dbReference type="PANTHER" id="PTHR20861:SF6">
    <property type="entry name" value="BETA-RIBOFURANOSYLPHENOL 5'-PHOSPHATE SYNTHASE"/>
    <property type="match status" value="1"/>
</dbReference>
<reference evidence="4 5" key="2">
    <citation type="journal article" date="2024" name="Int. J. Syst. Evol. Microbiol.">
        <title>Promethearchaeum syntrophicum gen. nov., sp. nov., an anaerobic, obligately syntrophic archaeon, the first isolate of the lineage 'Asgard' archaea, and proposal of the new archaeal phylum Promethearchaeota phyl. nov. and kingdom Promethearchaeati regn. nov.</title>
        <authorList>
            <person name="Imachi H."/>
            <person name="Nobu M.K."/>
            <person name="Kato S."/>
            <person name="Takaki Y."/>
            <person name="Miyazaki M."/>
            <person name="Miyata M."/>
            <person name="Ogawara M."/>
            <person name="Saito Y."/>
            <person name="Sakai S."/>
            <person name="Tahara Y.O."/>
            <person name="Takano Y."/>
            <person name="Tasumi E."/>
            <person name="Uematsu K."/>
            <person name="Yoshimura T."/>
            <person name="Itoh T."/>
            <person name="Ohkuma M."/>
            <person name="Takai K."/>
        </authorList>
    </citation>
    <scope>NUCLEOTIDE SEQUENCE [LARGE SCALE GENOMIC DNA]</scope>
    <source>
        <strain evidence="4 5">MK-D1</strain>
    </source>
</reference>
<evidence type="ECO:0000256" key="1">
    <source>
        <dbReference type="ARBA" id="ARBA00022679"/>
    </source>
</evidence>
<dbReference type="GO" id="GO:0005524">
    <property type="term" value="F:ATP binding"/>
    <property type="evidence" value="ECO:0007669"/>
    <property type="project" value="UniProtKB-UniRule"/>
</dbReference>
<keyword evidence="2 4" id="KW-0328">Glycosyltransferase</keyword>
<evidence type="ECO:0000259" key="3">
    <source>
        <dbReference type="Pfam" id="PF00288"/>
    </source>
</evidence>
<organism evidence="4 5">
    <name type="scientific">Promethearchaeum syntrophicum</name>
    <dbReference type="NCBI Taxonomy" id="2594042"/>
    <lineage>
        <taxon>Archaea</taxon>
        <taxon>Promethearchaeati</taxon>
        <taxon>Promethearchaeota</taxon>
        <taxon>Promethearchaeia</taxon>
        <taxon>Promethearchaeales</taxon>
        <taxon>Promethearchaeaceae</taxon>
        <taxon>Promethearchaeum</taxon>
    </lineage>
</organism>
<dbReference type="AlphaFoldDB" id="A0A5B9D9N3"/>
<comment type="subunit">
    <text evidence="2">Homodimer.</text>
</comment>
<comment type="function">
    <text evidence="2">Catalyzes the condensation of 4-aminobenzoate (pABA) with 5-phospho-alpha-D-ribose 1-diphosphate (PRPP) to produce beta-ribofuranosylaminobenzene 5'-phosphate (beta-RFA-P).</text>
</comment>
<proteinExistence type="inferred from homology"/>
<protein>
    <recommendedName>
        <fullName evidence="2">Beta-ribofuranosylaminobenzene 5'-phosphate synthase</fullName>
        <shortName evidence="2">Beta-RFA-P synthase</shortName>
        <ecNumber evidence="2">2.4.2.54</ecNumber>
    </recommendedName>
</protein>
<name>A0A5B9D9N3_9ARCH</name>
<feature type="domain" description="GHMP kinase N-terminal" evidence="3">
    <location>
        <begin position="71"/>
        <end position="139"/>
    </location>
</feature>
<dbReference type="RefSeq" id="WP_147662873.1">
    <property type="nucleotide sequence ID" value="NZ_CP042905.2"/>
</dbReference>
<dbReference type="Pfam" id="PF00288">
    <property type="entry name" value="GHMP_kinases_N"/>
    <property type="match status" value="1"/>
</dbReference>
<dbReference type="GeneID" id="41329799"/>
<dbReference type="InterPro" id="IPR004422">
    <property type="entry name" value="RFAP_synthase"/>
</dbReference>
<comment type="catalytic activity">
    <reaction evidence="2">
        <text>5-phospho-alpha-D-ribose 1-diphosphate + 4-hydroxybenzoate + H(+) = 4-(beta-D-ribofuranosyl)phenol 5'-phosphate + CO2 + diphosphate</text>
        <dbReference type="Rhea" id="RHEA:48556"/>
        <dbReference type="ChEBI" id="CHEBI:15378"/>
        <dbReference type="ChEBI" id="CHEBI:16526"/>
        <dbReference type="ChEBI" id="CHEBI:17879"/>
        <dbReference type="ChEBI" id="CHEBI:33019"/>
        <dbReference type="ChEBI" id="CHEBI:58017"/>
        <dbReference type="ChEBI" id="CHEBI:82767"/>
        <dbReference type="EC" id="2.4.2.54"/>
    </reaction>
</comment>
<sequence length="340" mass="38223">MRFQIRSPSRLHLSLIDLNGSLGRIDGGFGFALENPNFIIEFNDNDDSIVNRGEKFTFFGPDEYLKHVHLIISKLESKLNIKYENIKITVKKSILPHVGLGSKTQFLLSIVKGLCYLKKINLTIKEMASLVERGGTSGIGYQIFEKGGFILDLGHSYGKNGEKTSFLPSSASKAQPAMAFFHHVMPENWNILLLIPKIKQGANNVEEQNIFQDFTPIPLEEVEKISHRILMQIVPSIINKDLDNFAEALWFINNHGFKKIEIGLQHECISNLLRDIYSTFKVPVGISSFGPGVFVITDSEEKSKEIYKYISSRLEDSSISPGGKIIQTKPNNSGFSLKIF</sequence>
<dbReference type="Proteomes" id="UP000321408">
    <property type="component" value="Chromosome"/>
</dbReference>
<dbReference type="InterPro" id="IPR053442">
    <property type="entry name" value="Beta-RFA-P_synthase"/>
</dbReference>
<gene>
    <name evidence="4" type="ORF">DSAG12_01806</name>
</gene>
<comment type="pathway">
    <text evidence="2">Cofactor biosynthesis; 5,6,7,8-tetrahydromethanopterin biosynthesis.</text>
</comment>
<reference evidence="4 5" key="1">
    <citation type="journal article" date="2020" name="Nature">
        <title>Isolation of an archaeon at the prokaryote-eukaryote interface.</title>
        <authorList>
            <person name="Imachi H."/>
            <person name="Nobu M.K."/>
            <person name="Nakahara N."/>
            <person name="Morono Y."/>
            <person name="Ogawara M."/>
            <person name="Takaki Y."/>
            <person name="Takano Y."/>
            <person name="Uematsu K."/>
            <person name="Ikuta T."/>
            <person name="Ito M."/>
            <person name="Matsui Y."/>
            <person name="Miyazaki M."/>
            <person name="Murata K."/>
            <person name="Saito Y."/>
            <person name="Sakai S."/>
            <person name="Song C."/>
            <person name="Tasumi E."/>
            <person name="Yamanaka Y."/>
            <person name="Yamaguchi T."/>
            <person name="Kamagata Y."/>
            <person name="Tamaki H."/>
            <person name="Takai K."/>
        </authorList>
    </citation>
    <scope>NUCLEOTIDE SEQUENCE [LARGE SCALE GENOMIC DNA]</scope>
    <source>
        <strain evidence="4 5">MK-D1</strain>
    </source>
</reference>
<accession>A0A5B9D9N3</accession>
<dbReference type="NCBIfam" id="NF040726">
    <property type="entry name" value="BetaRFA-P_synth"/>
    <property type="match status" value="1"/>
</dbReference>
<dbReference type="PIRSF" id="PIRSF004884">
    <property type="entry name" value="Sugar_kin_arch"/>
    <property type="match status" value="1"/>
</dbReference>
<dbReference type="EC" id="2.4.2.54" evidence="2"/>
<evidence type="ECO:0000256" key="2">
    <source>
        <dbReference type="PIRNR" id="PIRNR004884"/>
    </source>
</evidence>
<dbReference type="InterPro" id="IPR020568">
    <property type="entry name" value="Ribosomal_Su5_D2-typ_SF"/>
</dbReference>
<dbReference type="SUPFAM" id="SSF54211">
    <property type="entry name" value="Ribosomal protein S5 domain 2-like"/>
    <property type="match status" value="1"/>
</dbReference>
<keyword evidence="5" id="KW-1185">Reference proteome</keyword>
<evidence type="ECO:0000313" key="5">
    <source>
        <dbReference type="Proteomes" id="UP000321408"/>
    </source>
</evidence>
<dbReference type="InterPro" id="IPR006204">
    <property type="entry name" value="GHMP_kinase_N_dom"/>
</dbReference>
<keyword evidence="1 2" id="KW-0808">Transferase</keyword>
<dbReference type="NCBIfam" id="TIGR00144">
    <property type="entry name" value="beta_RFAP_syn"/>
    <property type="match status" value="1"/>
</dbReference>
<dbReference type="UniPathway" id="UPA00065"/>
<dbReference type="EMBL" id="CP042905">
    <property type="protein sequence ID" value="QEE15978.1"/>
    <property type="molecule type" value="Genomic_DNA"/>
</dbReference>
<dbReference type="PANTHER" id="PTHR20861">
    <property type="entry name" value="HOMOSERINE/4-DIPHOSPHOCYTIDYL-2-C-METHYL-D-ERYTHRITOL KINASE"/>
    <property type="match status" value="1"/>
</dbReference>
<dbReference type="OrthoDB" id="85156at2157"/>
<dbReference type="GO" id="GO:0043793">
    <property type="term" value="F:beta-ribofuranosylaminobenzene 5'-phosphate synthase activity"/>
    <property type="evidence" value="ECO:0007669"/>
    <property type="project" value="UniProtKB-EC"/>
</dbReference>
<evidence type="ECO:0000313" key="4">
    <source>
        <dbReference type="EMBL" id="QEE15978.1"/>
    </source>
</evidence>
<comment type="similarity">
    <text evidence="2">Belongs to the beta-RFA-P synthase family.</text>
</comment>
<dbReference type="KEGG" id="psyt:DSAG12_01806"/>